<accession>T1CJI3</accession>
<protein>
    <submittedName>
        <fullName evidence="2">Uncharacterized protein</fullName>
    </submittedName>
</protein>
<sequence length="116" mass="13158">MVSLQRRQVRRQKYWYLVQSGRVKGKPRIVWQKYLGTPDRIKELLEQAQKGGGPLEVDVTNFGPAAALRLAQELGLVEIIDRLVPKRDQGYSGRGAPPHRRAEPVPRPLRQAPDPS</sequence>
<dbReference type="EMBL" id="AUZY01003652">
    <property type="protein sequence ID" value="EQD67950.1"/>
    <property type="molecule type" value="Genomic_DNA"/>
</dbReference>
<evidence type="ECO:0000256" key="1">
    <source>
        <dbReference type="SAM" id="MobiDB-lite"/>
    </source>
</evidence>
<gene>
    <name evidence="2" type="ORF">B1B_05755</name>
</gene>
<comment type="caution">
    <text evidence="2">The sequence shown here is derived from an EMBL/GenBank/DDBJ whole genome shotgun (WGS) entry which is preliminary data.</text>
</comment>
<reference evidence="2" key="2">
    <citation type="journal article" date="2014" name="ISME J.">
        <title>Microbial stratification in low pH oxic and suboxic macroscopic growths along an acid mine drainage.</title>
        <authorList>
            <person name="Mendez-Garcia C."/>
            <person name="Mesa V."/>
            <person name="Sprenger R.R."/>
            <person name="Richter M."/>
            <person name="Diez M.S."/>
            <person name="Solano J."/>
            <person name="Bargiela R."/>
            <person name="Golyshina O.V."/>
            <person name="Manteca A."/>
            <person name="Ramos J.L."/>
            <person name="Gallego J.R."/>
            <person name="Llorente I."/>
            <person name="Martins Dos Santos V.A."/>
            <person name="Jensen O.N."/>
            <person name="Pelaez A.I."/>
            <person name="Sanchez J."/>
            <person name="Ferrer M."/>
        </authorList>
    </citation>
    <scope>NUCLEOTIDE SEQUENCE</scope>
</reference>
<name>T1CJI3_9ZZZZ</name>
<evidence type="ECO:0000313" key="2">
    <source>
        <dbReference type="EMBL" id="EQD67950.1"/>
    </source>
</evidence>
<dbReference type="AlphaFoldDB" id="T1CJI3"/>
<feature type="non-terminal residue" evidence="2">
    <location>
        <position position="116"/>
    </location>
</feature>
<organism evidence="2">
    <name type="scientific">mine drainage metagenome</name>
    <dbReference type="NCBI Taxonomy" id="410659"/>
    <lineage>
        <taxon>unclassified sequences</taxon>
        <taxon>metagenomes</taxon>
        <taxon>ecological metagenomes</taxon>
    </lineage>
</organism>
<reference evidence="2" key="1">
    <citation type="submission" date="2013-08" db="EMBL/GenBank/DDBJ databases">
        <authorList>
            <person name="Mendez C."/>
            <person name="Richter M."/>
            <person name="Ferrer M."/>
            <person name="Sanchez J."/>
        </authorList>
    </citation>
    <scope>NUCLEOTIDE SEQUENCE</scope>
</reference>
<proteinExistence type="predicted"/>
<feature type="region of interest" description="Disordered" evidence="1">
    <location>
        <begin position="87"/>
        <end position="116"/>
    </location>
</feature>